<dbReference type="GeneID" id="20208952"/>
<proteinExistence type="predicted"/>
<evidence type="ECO:0000313" key="4">
    <source>
        <dbReference type="Proteomes" id="UP000015101"/>
    </source>
</evidence>
<sequence>MSSAYQGLGSSGLGGGSSGNNNGTGSSSSSSSHLNSSSNNNNNNNTSSSSSSNGNNHNSSNHRRLFNGWNYQPADPPPLPPPPPPPGLGSQRNGCVSNFSPYSSSLHGPTLPHNPYSSFGTGTDFLPHQFNPLNQLSAASHRNLSSFYPDLYGHHHHHHHHQSSPTSLAGRSLLTDLGMPPRFDSDPLGSYIADSPSGIRIKLQSTHLRSFANFISF</sequence>
<reference evidence="2 4" key="2">
    <citation type="journal article" date="2013" name="Nature">
        <title>Insights into bilaterian evolution from three spiralian genomes.</title>
        <authorList>
            <person name="Simakov O."/>
            <person name="Marletaz F."/>
            <person name="Cho S.J."/>
            <person name="Edsinger-Gonzales E."/>
            <person name="Havlak P."/>
            <person name="Hellsten U."/>
            <person name="Kuo D.H."/>
            <person name="Larsson T."/>
            <person name="Lv J."/>
            <person name="Arendt D."/>
            <person name="Savage R."/>
            <person name="Osoegawa K."/>
            <person name="de Jong P."/>
            <person name="Grimwood J."/>
            <person name="Chapman J.A."/>
            <person name="Shapiro H."/>
            <person name="Aerts A."/>
            <person name="Otillar R.P."/>
            <person name="Terry A.Y."/>
            <person name="Boore J.L."/>
            <person name="Grigoriev I.V."/>
            <person name="Lindberg D.R."/>
            <person name="Seaver E.C."/>
            <person name="Weisblat D.A."/>
            <person name="Putnam N.H."/>
            <person name="Rokhsar D.S."/>
        </authorList>
    </citation>
    <scope>NUCLEOTIDE SEQUENCE</scope>
</reference>
<dbReference type="AlphaFoldDB" id="T1FJF3"/>
<dbReference type="KEGG" id="hro:HELRODRAFT_183291"/>
<feature type="compositionally biased region" description="Polar residues" evidence="1">
    <location>
        <begin position="90"/>
        <end position="107"/>
    </location>
</feature>
<feature type="compositionally biased region" description="Low complexity" evidence="1">
    <location>
        <begin position="19"/>
        <end position="59"/>
    </location>
</feature>
<evidence type="ECO:0000313" key="3">
    <source>
        <dbReference type="EnsemblMetazoa" id="HelroP183291"/>
    </source>
</evidence>
<dbReference type="HOGENOM" id="CLU_1273458_0_0_1"/>
<reference evidence="3" key="3">
    <citation type="submission" date="2015-06" db="UniProtKB">
        <authorList>
            <consortium name="EnsemblMetazoa"/>
        </authorList>
    </citation>
    <scope>IDENTIFICATION</scope>
</reference>
<dbReference type="RefSeq" id="XP_009010569.1">
    <property type="nucleotide sequence ID" value="XM_009012321.1"/>
</dbReference>
<dbReference type="EMBL" id="KB095826">
    <property type="protein sequence ID" value="ESO11347.1"/>
    <property type="molecule type" value="Genomic_DNA"/>
</dbReference>
<gene>
    <name evidence="3" type="primary">20208952</name>
    <name evidence="2" type="ORF">HELRODRAFT_183291</name>
</gene>
<dbReference type="Proteomes" id="UP000015101">
    <property type="component" value="Unassembled WGS sequence"/>
</dbReference>
<dbReference type="CTD" id="20208952"/>
<feature type="compositionally biased region" description="Gly residues" evidence="1">
    <location>
        <begin position="9"/>
        <end position="18"/>
    </location>
</feature>
<organism evidence="3 4">
    <name type="scientific">Helobdella robusta</name>
    <name type="common">Californian leech</name>
    <dbReference type="NCBI Taxonomy" id="6412"/>
    <lineage>
        <taxon>Eukaryota</taxon>
        <taxon>Metazoa</taxon>
        <taxon>Spiralia</taxon>
        <taxon>Lophotrochozoa</taxon>
        <taxon>Annelida</taxon>
        <taxon>Clitellata</taxon>
        <taxon>Hirudinea</taxon>
        <taxon>Rhynchobdellida</taxon>
        <taxon>Glossiphoniidae</taxon>
        <taxon>Helobdella</taxon>
    </lineage>
</organism>
<dbReference type="EMBL" id="AMQM01008681">
    <property type="status" value="NOT_ANNOTATED_CDS"/>
    <property type="molecule type" value="Genomic_DNA"/>
</dbReference>
<feature type="region of interest" description="Disordered" evidence="1">
    <location>
        <begin position="1"/>
        <end position="107"/>
    </location>
</feature>
<evidence type="ECO:0000313" key="2">
    <source>
        <dbReference type="EMBL" id="ESO11347.1"/>
    </source>
</evidence>
<name>T1FJF3_HELRO</name>
<keyword evidence="4" id="KW-1185">Reference proteome</keyword>
<dbReference type="InParanoid" id="T1FJF3"/>
<reference evidence="4" key="1">
    <citation type="submission" date="2012-12" db="EMBL/GenBank/DDBJ databases">
        <authorList>
            <person name="Hellsten U."/>
            <person name="Grimwood J."/>
            <person name="Chapman J.A."/>
            <person name="Shapiro H."/>
            <person name="Aerts A."/>
            <person name="Otillar R.P."/>
            <person name="Terry A.Y."/>
            <person name="Boore J.L."/>
            <person name="Simakov O."/>
            <person name="Marletaz F."/>
            <person name="Cho S.-J."/>
            <person name="Edsinger-Gonzales E."/>
            <person name="Havlak P."/>
            <person name="Kuo D.-H."/>
            <person name="Larsson T."/>
            <person name="Lv J."/>
            <person name="Arendt D."/>
            <person name="Savage R."/>
            <person name="Osoegawa K."/>
            <person name="de Jong P."/>
            <person name="Lindberg D.R."/>
            <person name="Seaver E.C."/>
            <person name="Weisblat D.A."/>
            <person name="Putnam N.H."/>
            <person name="Grigoriev I.V."/>
            <person name="Rokhsar D.S."/>
        </authorList>
    </citation>
    <scope>NUCLEOTIDE SEQUENCE</scope>
</reference>
<protein>
    <submittedName>
        <fullName evidence="2 3">Uncharacterized protein</fullName>
    </submittedName>
</protein>
<feature type="compositionally biased region" description="Pro residues" evidence="1">
    <location>
        <begin position="74"/>
        <end position="87"/>
    </location>
</feature>
<accession>T1FJF3</accession>
<evidence type="ECO:0000256" key="1">
    <source>
        <dbReference type="SAM" id="MobiDB-lite"/>
    </source>
</evidence>
<dbReference type="EnsemblMetazoa" id="HelroT183291">
    <property type="protein sequence ID" value="HelroP183291"/>
    <property type="gene ID" value="HelroG183291"/>
</dbReference>